<organism evidence="2 3">
    <name type="scientific">Striga asiatica</name>
    <name type="common">Asiatic witchweed</name>
    <name type="synonym">Buchnera asiatica</name>
    <dbReference type="NCBI Taxonomy" id="4170"/>
    <lineage>
        <taxon>Eukaryota</taxon>
        <taxon>Viridiplantae</taxon>
        <taxon>Streptophyta</taxon>
        <taxon>Embryophyta</taxon>
        <taxon>Tracheophyta</taxon>
        <taxon>Spermatophyta</taxon>
        <taxon>Magnoliopsida</taxon>
        <taxon>eudicotyledons</taxon>
        <taxon>Gunneridae</taxon>
        <taxon>Pentapetalae</taxon>
        <taxon>asterids</taxon>
        <taxon>lamiids</taxon>
        <taxon>Lamiales</taxon>
        <taxon>Orobanchaceae</taxon>
        <taxon>Buchnereae</taxon>
        <taxon>Striga</taxon>
    </lineage>
</organism>
<name>A0A5A7RAE5_STRAF</name>
<proteinExistence type="predicted"/>
<evidence type="ECO:0000313" key="2">
    <source>
        <dbReference type="EMBL" id="GER54703.1"/>
    </source>
</evidence>
<feature type="compositionally biased region" description="Basic and acidic residues" evidence="1">
    <location>
        <begin position="123"/>
        <end position="135"/>
    </location>
</feature>
<reference evidence="3" key="1">
    <citation type="journal article" date="2019" name="Curr. Biol.">
        <title>Genome Sequence of Striga asiatica Provides Insight into the Evolution of Plant Parasitism.</title>
        <authorList>
            <person name="Yoshida S."/>
            <person name="Kim S."/>
            <person name="Wafula E.K."/>
            <person name="Tanskanen J."/>
            <person name="Kim Y.M."/>
            <person name="Honaas L."/>
            <person name="Yang Z."/>
            <person name="Spallek T."/>
            <person name="Conn C.E."/>
            <person name="Ichihashi Y."/>
            <person name="Cheong K."/>
            <person name="Cui S."/>
            <person name="Der J.P."/>
            <person name="Gundlach H."/>
            <person name="Jiao Y."/>
            <person name="Hori C."/>
            <person name="Ishida J.K."/>
            <person name="Kasahara H."/>
            <person name="Kiba T."/>
            <person name="Kim M.S."/>
            <person name="Koo N."/>
            <person name="Laohavisit A."/>
            <person name="Lee Y.H."/>
            <person name="Lumba S."/>
            <person name="McCourt P."/>
            <person name="Mortimer J.C."/>
            <person name="Mutuku J.M."/>
            <person name="Nomura T."/>
            <person name="Sasaki-Sekimoto Y."/>
            <person name="Seto Y."/>
            <person name="Wang Y."/>
            <person name="Wakatake T."/>
            <person name="Sakakibara H."/>
            <person name="Demura T."/>
            <person name="Yamaguchi S."/>
            <person name="Yoneyama K."/>
            <person name="Manabe R.I."/>
            <person name="Nelson D.C."/>
            <person name="Schulman A.H."/>
            <person name="Timko M.P."/>
            <person name="dePamphilis C.W."/>
            <person name="Choi D."/>
            <person name="Shirasu K."/>
        </authorList>
    </citation>
    <scope>NUCLEOTIDE SEQUENCE [LARGE SCALE GENOMIC DNA]</scope>
    <source>
        <strain evidence="3">cv. UVA1</strain>
    </source>
</reference>
<comment type="caution">
    <text evidence="2">The sequence shown here is derived from an EMBL/GenBank/DDBJ whole genome shotgun (WGS) entry which is preliminary data.</text>
</comment>
<sequence length="164" mass="18398">MGHWQSNCIAVVPNKQSPPTHKRILHTLNTRIRRIISLNIKINSHIWKALFVDRACGIVVRGARSSAHTESPIGDPSQQPPDAPRSHTSGLWDATACFPPENQFSGSQRDSGTEGPQGPKTSYKRENPETADMKLRATQRCAKPTDHNRIMKLEQITRNFNIQN</sequence>
<dbReference type="AlphaFoldDB" id="A0A5A7RAE5"/>
<accession>A0A5A7RAE5</accession>
<evidence type="ECO:0000313" key="3">
    <source>
        <dbReference type="Proteomes" id="UP000325081"/>
    </source>
</evidence>
<keyword evidence="3" id="KW-1185">Reference proteome</keyword>
<feature type="region of interest" description="Disordered" evidence="1">
    <location>
        <begin position="64"/>
        <end position="146"/>
    </location>
</feature>
<gene>
    <name evidence="2" type="ORF">STAS_32318</name>
</gene>
<evidence type="ECO:0000256" key="1">
    <source>
        <dbReference type="SAM" id="MobiDB-lite"/>
    </source>
</evidence>
<dbReference type="Proteomes" id="UP000325081">
    <property type="component" value="Unassembled WGS sequence"/>
</dbReference>
<dbReference type="EMBL" id="BKCP01011514">
    <property type="protein sequence ID" value="GER54703.1"/>
    <property type="molecule type" value="Genomic_DNA"/>
</dbReference>
<protein>
    <submittedName>
        <fullName evidence="2">DUF907 domain-containing protein</fullName>
    </submittedName>
</protein>